<dbReference type="EMBL" id="KE356561">
    <property type="protein sequence ID" value="ERG95057.1"/>
    <property type="molecule type" value="Genomic_DNA"/>
</dbReference>
<dbReference type="AlphaFoldDB" id="U1PMU0"/>
<dbReference type="HOGENOM" id="CLU_3379909_0_0_2"/>
<dbReference type="STRING" id="1238425.J07HQW2_01502"/>
<dbReference type="Proteomes" id="UP000030710">
    <property type="component" value="Unassembled WGS sequence"/>
</dbReference>
<evidence type="ECO:0000313" key="1">
    <source>
        <dbReference type="EMBL" id="ERG95057.1"/>
    </source>
</evidence>
<reference evidence="1 2" key="1">
    <citation type="journal article" date="2013" name="PLoS ONE">
        <title>Assembly-driven community genomics of a hypersaline microbial ecosystem.</title>
        <authorList>
            <person name="Podell S."/>
            <person name="Ugalde J.A."/>
            <person name="Narasingarao P."/>
            <person name="Banfield J.F."/>
            <person name="Heidelberg K.B."/>
            <person name="Allen E.E."/>
        </authorList>
    </citation>
    <scope>NUCLEOTIDE SEQUENCE [LARGE SCALE GENOMIC DNA]</scope>
    <source>
        <strain evidence="2">J07HQW2</strain>
    </source>
</reference>
<protein>
    <submittedName>
        <fullName evidence="1">Uncharacterized protein</fullName>
    </submittedName>
</protein>
<name>U1PMU0_9EURY</name>
<organism evidence="1 2">
    <name type="scientific">Haloquadratum walsbyi J07HQW2</name>
    <dbReference type="NCBI Taxonomy" id="1238425"/>
    <lineage>
        <taxon>Archaea</taxon>
        <taxon>Methanobacteriati</taxon>
        <taxon>Methanobacteriota</taxon>
        <taxon>Stenosarchaea group</taxon>
        <taxon>Halobacteria</taxon>
        <taxon>Halobacteriales</taxon>
        <taxon>Haloferacaceae</taxon>
        <taxon>Haloquadratum</taxon>
    </lineage>
</organism>
<accession>U1PMU0</accession>
<proteinExistence type="predicted"/>
<evidence type="ECO:0000313" key="2">
    <source>
        <dbReference type="Proteomes" id="UP000030710"/>
    </source>
</evidence>
<sequence>MGSLMITSVKRSVALGDPHPDTADIDSNYLVDN</sequence>
<gene>
    <name evidence="1" type="ORF">J07HQW2_01502</name>
</gene>